<comment type="subcellular location">
    <subcellularLocation>
        <location evidence="1 7">Secreted</location>
        <location evidence="1 7">Cell wall</location>
    </subcellularLocation>
</comment>
<proteinExistence type="inferred from homology"/>
<evidence type="ECO:0000256" key="6">
    <source>
        <dbReference type="ARBA" id="ARBA00023157"/>
    </source>
</evidence>
<evidence type="ECO:0000256" key="5">
    <source>
        <dbReference type="ARBA" id="ARBA00022729"/>
    </source>
</evidence>
<evidence type="ECO:0000256" key="2">
    <source>
        <dbReference type="ARBA" id="ARBA00010446"/>
    </source>
</evidence>
<dbReference type="OrthoDB" id="4225815at2759"/>
<comment type="similarity">
    <text evidence="2 7">Belongs to the fungal hydrophobin family.</text>
</comment>
<keyword evidence="4 7" id="KW-0964">Secreted</keyword>
<evidence type="ECO:0000313" key="9">
    <source>
        <dbReference type="Proteomes" id="UP000521943"/>
    </source>
</evidence>
<dbReference type="SMART" id="SM00075">
    <property type="entry name" value="HYDRO"/>
    <property type="match status" value="1"/>
</dbReference>
<dbReference type="InterPro" id="IPR001338">
    <property type="entry name" value="Class_I_Hydrophobin"/>
</dbReference>
<keyword evidence="3 7" id="KW-0134">Cell wall</keyword>
<evidence type="ECO:0000256" key="3">
    <source>
        <dbReference type="ARBA" id="ARBA00022512"/>
    </source>
</evidence>
<dbReference type="EMBL" id="JACGCI010000027">
    <property type="protein sequence ID" value="KAF6756266.1"/>
    <property type="molecule type" value="Genomic_DNA"/>
</dbReference>
<dbReference type="Pfam" id="PF01185">
    <property type="entry name" value="Hydrophobin"/>
    <property type="match status" value="1"/>
</dbReference>
<feature type="chain" id="PRO_5034472067" description="Hydrophobin" evidence="7">
    <location>
        <begin position="21"/>
        <end position="126"/>
    </location>
</feature>
<gene>
    <name evidence="8" type="ORF">DFP72DRAFT_895070</name>
</gene>
<dbReference type="GO" id="GO:0009277">
    <property type="term" value="C:fungal-type cell wall"/>
    <property type="evidence" value="ECO:0007669"/>
    <property type="project" value="InterPro"/>
</dbReference>
<evidence type="ECO:0000256" key="7">
    <source>
        <dbReference type="RuleBase" id="RU365009"/>
    </source>
</evidence>
<dbReference type="CDD" id="cd23507">
    <property type="entry name" value="hydrophobin_I"/>
    <property type="match status" value="1"/>
</dbReference>
<accession>A0A8H6I0A2</accession>
<keyword evidence="6 7" id="KW-1015">Disulfide bond</keyword>
<dbReference type="GO" id="GO:0005199">
    <property type="term" value="F:structural constituent of cell wall"/>
    <property type="evidence" value="ECO:0007669"/>
    <property type="project" value="InterPro"/>
</dbReference>
<dbReference type="Proteomes" id="UP000521943">
    <property type="component" value="Unassembled WGS sequence"/>
</dbReference>
<dbReference type="InterPro" id="IPR019778">
    <property type="entry name" value="Class_I_Hydrophobin_CS"/>
</dbReference>
<sequence length="126" mass="12564">MQLLALSLVNVAVFVTFASAQCGGGGTPVDPPIPWFPPAPIFPEQCNTGPIQCCNSAESPSSPNVASLLSMIGVSPQGLNGLVGVTCSPINVIGVSGQSCNAQPLCCSNAHFAGIVALGCVPVNLG</sequence>
<keyword evidence="9" id="KW-1185">Reference proteome</keyword>
<keyword evidence="5 7" id="KW-0732">Signal</keyword>
<protein>
    <recommendedName>
        <fullName evidence="7">Hydrophobin</fullName>
    </recommendedName>
</protein>
<feature type="signal peptide" evidence="7">
    <location>
        <begin position="1"/>
        <end position="20"/>
    </location>
</feature>
<organism evidence="8 9">
    <name type="scientific">Ephemerocybe angulata</name>
    <dbReference type="NCBI Taxonomy" id="980116"/>
    <lineage>
        <taxon>Eukaryota</taxon>
        <taxon>Fungi</taxon>
        <taxon>Dikarya</taxon>
        <taxon>Basidiomycota</taxon>
        <taxon>Agaricomycotina</taxon>
        <taxon>Agaricomycetes</taxon>
        <taxon>Agaricomycetidae</taxon>
        <taxon>Agaricales</taxon>
        <taxon>Agaricineae</taxon>
        <taxon>Psathyrellaceae</taxon>
        <taxon>Ephemerocybe</taxon>
    </lineage>
</organism>
<evidence type="ECO:0000313" key="8">
    <source>
        <dbReference type="EMBL" id="KAF6756266.1"/>
    </source>
</evidence>
<dbReference type="AlphaFoldDB" id="A0A8H6I0A2"/>
<name>A0A8H6I0A2_9AGAR</name>
<evidence type="ECO:0000256" key="1">
    <source>
        <dbReference type="ARBA" id="ARBA00004191"/>
    </source>
</evidence>
<reference evidence="8 9" key="1">
    <citation type="submission" date="2020-07" db="EMBL/GenBank/DDBJ databases">
        <title>Comparative genomics of pyrophilous fungi reveals a link between fire events and developmental genes.</title>
        <authorList>
            <consortium name="DOE Joint Genome Institute"/>
            <person name="Steindorff A.S."/>
            <person name="Carver A."/>
            <person name="Calhoun S."/>
            <person name="Stillman K."/>
            <person name="Liu H."/>
            <person name="Lipzen A."/>
            <person name="Pangilinan J."/>
            <person name="Labutti K."/>
            <person name="Bruns T.D."/>
            <person name="Grigoriev I.V."/>
        </authorList>
    </citation>
    <scope>NUCLEOTIDE SEQUENCE [LARGE SCALE GENOMIC DNA]</scope>
    <source>
        <strain evidence="8 9">CBS 144469</strain>
    </source>
</reference>
<evidence type="ECO:0000256" key="4">
    <source>
        <dbReference type="ARBA" id="ARBA00022525"/>
    </source>
</evidence>
<comment type="caution">
    <text evidence="8">The sequence shown here is derived from an EMBL/GenBank/DDBJ whole genome shotgun (WGS) entry which is preliminary data.</text>
</comment>
<dbReference type="PROSITE" id="PS00956">
    <property type="entry name" value="HYDROPHOBIN"/>
    <property type="match status" value="1"/>
</dbReference>